<organism evidence="2 3">
    <name type="scientific">Ceratobasidium theobromae</name>
    <dbReference type="NCBI Taxonomy" id="1582974"/>
    <lineage>
        <taxon>Eukaryota</taxon>
        <taxon>Fungi</taxon>
        <taxon>Dikarya</taxon>
        <taxon>Basidiomycota</taxon>
        <taxon>Agaricomycotina</taxon>
        <taxon>Agaricomycetes</taxon>
        <taxon>Cantharellales</taxon>
        <taxon>Ceratobasidiaceae</taxon>
        <taxon>Ceratobasidium</taxon>
    </lineage>
</organism>
<proteinExistence type="predicted"/>
<name>A0A5N5QED5_9AGAM</name>
<evidence type="ECO:0000313" key="2">
    <source>
        <dbReference type="EMBL" id="KAB5589979.1"/>
    </source>
</evidence>
<evidence type="ECO:0000256" key="1">
    <source>
        <dbReference type="SAM" id="MobiDB-lite"/>
    </source>
</evidence>
<accession>A0A5N5QED5</accession>
<evidence type="ECO:0000313" key="3">
    <source>
        <dbReference type="Proteomes" id="UP000383932"/>
    </source>
</evidence>
<reference evidence="2 3" key="1">
    <citation type="journal article" date="2019" name="Fungal Biol. Biotechnol.">
        <title>Draft genome sequence of fastidious pathogen Ceratobasidium theobromae, which causes vascular-streak dieback in Theobroma cacao.</title>
        <authorList>
            <person name="Ali S.S."/>
            <person name="Asman A."/>
            <person name="Shao J."/>
            <person name="Firmansyah A.P."/>
            <person name="Susilo A.W."/>
            <person name="Rosmana A."/>
            <person name="McMahon P."/>
            <person name="Junaid M."/>
            <person name="Guest D."/>
            <person name="Kheng T.Y."/>
            <person name="Meinhardt L.W."/>
            <person name="Bailey B.A."/>
        </authorList>
    </citation>
    <scope>NUCLEOTIDE SEQUENCE [LARGE SCALE GENOMIC DNA]</scope>
    <source>
        <strain evidence="2 3">CT2</strain>
    </source>
</reference>
<keyword evidence="3" id="KW-1185">Reference proteome</keyword>
<dbReference type="Proteomes" id="UP000383932">
    <property type="component" value="Unassembled WGS sequence"/>
</dbReference>
<sequence length="340" mass="36808">MTRHTLRISYLADEDEDIQNSSQNAGREVLFVKYYGRELPLKAVHKNRSVAFRIARDQRAGESQVARPAARAPVSTPGLERHATAAPSLRTALVANRLAPSSQVSKAVFPRSATTYRRSNMFVDALSSSSLDGLAISQSSTPSVDAPPGTTNMRNAPLPSSLAESTRNISGCSQDGLIVDERNDRMGVARSLDSIARGAEMSTDTSNAPHYGMDITVNMERASSPIQSGRACPNSSIPVEATQSKIQVQASGEERRPQSSPVEIPGTTEDTRNGRADLDSTALLSAIRQGDSVLYSLSFAELQQLVAEVVREPPFLELVGRVNKMWKEKGLVDIELARQC</sequence>
<dbReference type="OrthoDB" id="3364736at2759"/>
<comment type="caution">
    <text evidence="2">The sequence shown here is derived from an EMBL/GenBank/DDBJ whole genome shotgun (WGS) entry which is preliminary data.</text>
</comment>
<gene>
    <name evidence="2" type="ORF">CTheo_6582</name>
</gene>
<dbReference type="AlphaFoldDB" id="A0A5N5QED5"/>
<feature type="region of interest" description="Disordered" evidence="1">
    <location>
        <begin position="247"/>
        <end position="276"/>
    </location>
</feature>
<protein>
    <submittedName>
        <fullName evidence="2">Uncharacterized protein</fullName>
    </submittedName>
</protein>
<dbReference type="EMBL" id="SSOP01000210">
    <property type="protein sequence ID" value="KAB5589979.1"/>
    <property type="molecule type" value="Genomic_DNA"/>
</dbReference>